<organism evidence="1 2">
    <name type="scientific">Dactylosporangium salmoneum</name>
    <dbReference type="NCBI Taxonomy" id="53361"/>
    <lineage>
        <taxon>Bacteria</taxon>
        <taxon>Bacillati</taxon>
        <taxon>Actinomycetota</taxon>
        <taxon>Actinomycetes</taxon>
        <taxon>Micromonosporales</taxon>
        <taxon>Micromonosporaceae</taxon>
        <taxon>Dactylosporangium</taxon>
    </lineage>
</organism>
<name>A0ABN3G980_9ACTN</name>
<dbReference type="EMBL" id="BAAARV010000025">
    <property type="protein sequence ID" value="GAA2346768.1"/>
    <property type="molecule type" value="Genomic_DNA"/>
</dbReference>
<gene>
    <name evidence="1" type="ORF">GCM10010170_033790</name>
</gene>
<accession>A0ABN3G980</accession>
<evidence type="ECO:0000313" key="2">
    <source>
        <dbReference type="Proteomes" id="UP001501444"/>
    </source>
</evidence>
<keyword evidence="2" id="KW-1185">Reference proteome</keyword>
<dbReference type="RefSeq" id="WP_344613328.1">
    <property type="nucleotide sequence ID" value="NZ_BAAARV010000025.1"/>
</dbReference>
<sequence>MNVDTIRAVITAGAARGETGRLDYAEPGTWVPLGGSGFEMRCDTPAMAEWAVAYGWPAPDLAAFAARLQVPGLWSGCRSNVEPVALLEGPPRPGHVVVEMVTAYVEDPDEPHRYNNIAVRRAFVVVDGPPPKVEAQPGFGPGFGASDSGASNLKAAEPCRHCGDLDSARFDLLAGGTAIGDPQLTRQMRWIPPGIHLPPCPAVRINHGRPEVCTQPGGHPGERHLTGAGVVFDEEFSPSNHKENIDV</sequence>
<comment type="caution">
    <text evidence="1">The sequence shown here is derived from an EMBL/GenBank/DDBJ whole genome shotgun (WGS) entry which is preliminary data.</text>
</comment>
<evidence type="ECO:0000313" key="1">
    <source>
        <dbReference type="EMBL" id="GAA2346768.1"/>
    </source>
</evidence>
<protein>
    <submittedName>
        <fullName evidence="1">Uncharacterized protein</fullName>
    </submittedName>
</protein>
<reference evidence="1 2" key="1">
    <citation type="journal article" date="2019" name="Int. J. Syst. Evol. Microbiol.">
        <title>The Global Catalogue of Microorganisms (GCM) 10K type strain sequencing project: providing services to taxonomists for standard genome sequencing and annotation.</title>
        <authorList>
            <consortium name="The Broad Institute Genomics Platform"/>
            <consortium name="The Broad Institute Genome Sequencing Center for Infectious Disease"/>
            <person name="Wu L."/>
            <person name="Ma J."/>
        </authorList>
    </citation>
    <scope>NUCLEOTIDE SEQUENCE [LARGE SCALE GENOMIC DNA]</scope>
    <source>
        <strain evidence="1 2">JCM 3272</strain>
    </source>
</reference>
<proteinExistence type="predicted"/>
<dbReference type="Proteomes" id="UP001501444">
    <property type="component" value="Unassembled WGS sequence"/>
</dbReference>